<dbReference type="Proteomes" id="UP000321197">
    <property type="component" value="Unassembled WGS sequence"/>
</dbReference>
<dbReference type="OrthoDB" id="9798830at2"/>
<evidence type="ECO:0000259" key="1">
    <source>
        <dbReference type="Pfam" id="PF12867"/>
    </source>
</evidence>
<name>A0A511R076_9DEIN</name>
<dbReference type="Gene3D" id="1.20.120.450">
    <property type="entry name" value="dinb family like domain"/>
    <property type="match status" value="1"/>
</dbReference>
<dbReference type="InterPro" id="IPR024775">
    <property type="entry name" value="DinB-like"/>
</dbReference>
<comment type="caution">
    <text evidence="2">The sequence shown here is derived from an EMBL/GenBank/DDBJ whole genome shotgun (WGS) entry which is preliminary data.</text>
</comment>
<dbReference type="SUPFAM" id="SSF109854">
    <property type="entry name" value="DinB/YfiT-like putative metalloenzymes"/>
    <property type="match status" value="1"/>
</dbReference>
<dbReference type="AlphaFoldDB" id="A0A511R076"/>
<evidence type="ECO:0000313" key="3">
    <source>
        <dbReference type="Proteomes" id="UP000321197"/>
    </source>
</evidence>
<gene>
    <name evidence="2" type="ORF">MHY01S_11840</name>
</gene>
<feature type="domain" description="DinB-like" evidence="1">
    <location>
        <begin position="16"/>
        <end position="147"/>
    </location>
</feature>
<dbReference type="EMBL" id="BJXL01000028">
    <property type="protein sequence ID" value="GEM83018.1"/>
    <property type="molecule type" value="Genomic_DNA"/>
</dbReference>
<dbReference type="InterPro" id="IPR034660">
    <property type="entry name" value="DinB/YfiT-like"/>
</dbReference>
<reference evidence="2 3" key="1">
    <citation type="submission" date="2019-07" db="EMBL/GenBank/DDBJ databases">
        <title>Whole genome shotgun sequence of Meiothermus hypogaeus NBRC 106114.</title>
        <authorList>
            <person name="Hosoyama A."/>
            <person name="Uohara A."/>
            <person name="Ohji S."/>
            <person name="Ichikawa N."/>
        </authorList>
    </citation>
    <scope>NUCLEOTIDE SEQUENCE [LARGE SCALE GENOMIC DNA]</scope>
    <source>
        <strain evidence="2 3">NBRC 106114</strain>
    </source>
</reference>
<dbReference type="RefSeq" id="WP_119341814.1">
    <property type="nucleotide sequence ID" value="NZ_BJXL01000028.1"/>
</dbReference>
<protein>
    <recommendedName>
        <fullName evidence="1">DinB-like domain-containing protein</fullName>
    </recommendedName>
</protein>
<dbReference type="Pfam" id="PF12867">
    <property type="entry name" value="DinB_2"/>
    <property type="match status" value="1"/>
</dbReference>
<sequence length="160" mass="18594">MSNPELRSQLVNLLTLRQAHADFEDAVADFPEEHINTRPPGCPYTFWHLVEHLRLAQKDILDYIASDQYRWPHFPDDYWPHAQATTDIAGWNASVRQFMADRQELVEIVQNLAVDLFAPLPNSGQHRHNILREIHIVAAHNAYHTGELIVLRRVMGTWRS</sequence>
<organism evidence="2 3">
    <name type="scientific">Meiothermus hypogaeus NBRC 106114</name>
    <dbReference type="NCBI Taxonomy" id="1227553"/>
    <lineage>
        <taxon>Bacteria</taxon>
        <taxon>Thermotogati</taxon>
        <taxon>Deinococcota</taxon>
        <taxon>Deinococci</taxon>
        <taxon>Thermales</taxon>
        <taxon>Thermaceae</taxon>
        <taxon>Meiothermus</taxon>
    </lineage>
</organism>
<proteinExistence type="predicted"/>
<evidence type="ECO:0000313" key="2">
    <source>
        <dbReference type="EMBL" id="GEM83018.1"/>
    </source>
</evidence>
<accession>A0A511R076</accession>